<dbReference type="RefSeq" id="XP_022670602.1">
    <property type="nucleotide sequence ID" value="XM_022814867.1"/>
</dbReference>
<dbReference type="GeneID" id="111254240"/>
<feature type="region of interest" description="Disordered" evidence="1">
    <location>
        <begin position="19"/>
        <end position="56"/>
    </location>
</feature>
<feature type="region of interest" description="Disordered" evidence="1">
    <location>
        <begin position="84"/>
        <end position="122"/>
    </location>
</feature>
<dbReference type="AlphaFoldDB" id="A0A7M7KQV3"/>
<organism evidence="2 3">
    <name type="scientific">Varroa destructor</name>
    <name type="common">Honeybee mite</name>
    <dbReference type="NCBI Taxonomy" id="109461"/>
    <lineage>
        <taxon>Eukaryota</taxon>
        <taxon>Metazoa</taxon>
        <taxon>Ecdysozoa</taxon>
        <taxon>Arthropoda</taxon>
        <taxon>Chelicerata</taxon>
        <taxon>Arachnida</taxon>
        <taxon>Acari</taxon>
        <taxon>Parasitiformes</taxon>
        <taxon>Mesostigmata</taxon>
        <taxon>Gamasina</taxon>
        <taxon>Dermanyssoidea</taxon>
        <taxon>Varroidae</taxon>
        <taxon>Varroa</taxon>
    </lineage>
</organism>
<dbReference type="EnsemblMetazoa" id="XM_022814867">
    <property type="protein sequence ID" value="XP_022670602"/>
    <property type="gene ID" value="LOC111254240"/>
</dbReference>
<evidence type="ECO:0000256" key="1">
    <source>
        <dbReference type="SAM" id="MobiDB-lite"/>
    </source>
</evidence>
<evidence type="ECO:0000313" key="2">
    <source>
        <dbReference type="EnsemblMetazoa" id="XP_022670602"/>
    </source>
</evidence>
<dbReference type="KEGG" id="vde:111254240"/>
<feature type="compositionally biased region" description="Basic and acidic residues" evidence="1">
    <location>
        <begin position="40"/>
        <end position="54"/>
    </location>
</feature>
<dbReference type="InParanoid" id="A0A7M7KQV3"/>
<accession>A0A7M7KQV3</accession>
<feature type="compositionally biased region" description="Polar residues" evidence="1">
    <location>
        <begin position="97"/>
        <end position="110"/>
    </location>
</feature>
<protein>
    <submittedName>
        <fullName evidence="2">Uncharacterized protein</fullName>
    </submittedName>
</protein>
<evidence type="ECO:0000313" key="3">
    <source>
        <dbReference type="Proteomes" id="UP000594260"/>
    </source>
</evidence>
<keyword evidence="3" id="KW-1185">Reference proteome</keyword>
<sequence length="182" mass="20328">MVGGPIPIPMEVRSIDPIYRSTNHQKPRHEAYSVGSIHRGQKEKQPVQHKESRQVKKASKNRVMPYCGTSNWVDITSEDSCKSERKFSGQAGRIRRQQCSSSAKSGNQQAGHREPGGVQNKKYAFLADSKTETITSSEVMLPMSECSETSVRNINHEGMKLPRPLPPPMPTPKKRNKCCAVI</sequence>
<name>A0A7M7KQV3_VARDE</name>
<reference evidence="2" key="1">
    <citation type="submission" date="2021-01" db="UniProtKB">
        <authorList>
            <consortium name="EnsemblMetazoa"/>
        </authorList>
    </citation>
    <scope>IDENTIFICATION</scope>
</reference>
<dbReference type="Proteomes" id="UP000594260">
    <property type="component" value="Unplaced"/>
</dbReference>
<proteinExistence type="predicted"/>